<dbReference type="EMBL" id="CP037423">
    <property type="protein sequence ID" value="QDV46861.1"/>
    <property type="molecule type" value="Genomic_DNA"/>
</dbReference>
<dbReference type="AlphaFoldDB" id="A0A518I1A1"/>
<dbReference type="KEGG" id="snep:Enr13x_67700"/>
<name>A0A518I1A1_9BACT</name>
<keyword evidence="3" id="KW-1185">Reference proteome</keyword>
<keyword evidence="1" id="KW-0472">Membrane</keyword>
<keyword evidence="1" id="KW-0812">Transmembrane</keyword>
<sequence>MEHHGSPLPQTSLYPSQGFRLLQSVGAHRQSESTKRLVRGRGEPSLGKSLLDLAVLGSRQTADRRLTSAAYRLVGGVLFLLIGSLANASADDPDMRFLLVDGSAIDGTLSAAEEPGTLRINSTRFAQPIEISTENLLEARRNPSDSGSVEDDGPGTLTHTFAFLLDDRSRYVGKVVSWLDDLITLDTADLGRVSFAAQRVVRIVDQASMPRQILALSDARYRFRRETGWGFTEQGMVCTVPESAAVAAIDLPNRFRIRIEVACEGMADFELSLGDRSSGGAGQGGARVDRRGGSISRLPTERFVTRVEWFGESVSVVRSNASVSDADVFDVADSAGRLELDLYADQVAGRLLAYRDGMLRADVSLVDDEPVLRRELTLINRGDPVEVTGFELFRWDGQPPPSQFLPDRFTLFRDGSIVDQVAEQWDADRFRVDGAWHAIGDLARMEFAVATHVSPACDVTLSDGNRVRGRVDGRDADGAILVRETTGTRLAVAPSRVTRWVGRSEDVTAPAGEASRFQADGVSLWGHLLDGQDVGATFGWRSLAGENDVGIAATDGVTIRFASAAGSDATSGRQRGMLELRHGDRLPGQLISIQPNGVRFQNDWFGEVLVPSDQVSRIRSGPAVTRGETDAPSLMRLPRRQADSPPTHLLVAPTGDVLRGRLLSIDDDTARIEIRGRTRLIQRSSVAEVIWLGQSDEEPAACRYIITTRDGAQLGLQTAEFDGRELRGTHAELGSGRVPVATLESLRIGTRETSPRETWDLVPVKEPKTFE</sequence>
<gene>
    <name evidence="2" type="ORF">Enr13x_67700</name>
</gene>
<accession>A0A518I1A1</accession>
<evidence type="ECO:0000313" key="3">
    <source>
        <dbReference type="Proteomes" id="UP000319004"/>
    </source>
</evidence>
<reference evidence="2 3" key="1">
    <citation type="submission" date="2019-03" db="EMBL/GenBank/DDBJ databases">
        <title>Deep-cultivation of Planctomycetes and their phenomic and genomic characterization uncovers novel biology.</title>
        <authorList>
            <person name="Wiegand S."/>
            <person name="Jogler M."/>
            <person name="Boedeker C."/>
            <person name="Pinto D."/>
            <person name="Vollmers J."/>
            <person name="Rivas-Marin E."/>
            <person name="Kohn T."/>
            <person name="Peeters S.H."/>
            <person name="Heuer A."/>
            <person name="Rast P."/>
            <person name="Oberbeckmann S."/>
            <person name="Bunk B."/>
            <person name="Jeske O."/>
            <person name="Meyerdierks A."/>
            <person name="Storesund J.E."/>
            <person name="Kallscheuer N."/>
            <person name="Luecker S."/>
            <person name="Lage O.M."/>
            <person name="Pohl T."/>
            <person name="Merkel B.J."/>
            <person name="Hornburger P."/>
            <person name="Mueller R.-W."/>
            <person name="Bruemmer F."/>
            <person name="Labrenz M."/>
            <person name="Spormann A.M."/>
            <person name="Op den Camp H."/>
            <person name="Overmann J."/>
            <person name="Amann R."/>
            <person name="Jetten M.S.M."/>
            <person name="Mascher T."/>
            <person name="Medema M.H."/>
            <person name="Devos D.P."/>
            <person name="Kaster A.-K."/>
            <person name="Ovreas L."/>
            <person name="Rohde M."/>
            <person name="Galperin M.Y."/>
            <person name="Jogler C."/>
        </authorList>
    </citation>
    <scope>NUCLEOTIDE SEQUENCE [LARGE SCALE GENOMIC DNA]</scope>
    <source>
        <strain evidence="2 3">Enr13</strain>
    </source>
</reference>
<evidence type="ECO:0000313" key="2">
    <source>
        <dbReference type="EMBL" id="QDV46861.1"/>
    </source>
</evidence>
<evidence type="ECO:0000256" key="1">
    <source>
        <dbReference type="SAM" id="Phobius"/>
    </source>
</evidence>
<keyword evidence="1" id="KW-1133">Transmembrane helix</keyword>
<protein>
    <submittedName>
        <fullName evidence="2">Uncharacterized protein</fullName>
    </submittedName>
</protein>
<feature type="transmembrane region" description="Helical" evidence="1">
    <location>
        <begin position="69"/>
        <end position="88"/>
    </location>
</feature>
<organism evidence="2 3">
    <name type="scientific">Stieleria neptunia</name>
    <dbReference type="NCBI Taxonomy" id="2527979"/>
    <lineage>
        <taxon>Bacteria</taxon>
        <taxon>Pseudomonadati</taxon>
        <taxon>Planctomycetota</taxon>
        <taxon>Planctomycetia</taxon>
        <taxon>Pirellulales</taxon>
        <taxon>Pirellulaceae</taxon>
        <taxon>Stieleria</taxon>
    </lineage>
</organism>
<dbReference type="Proteomes" id="UP000319004">
    <property type="component" value="Chromosome"/>
</dbReference>
<proteinExistence type="predicted"/>